<dbReference type="GO" id="GO:0008652">
    <property type="term" value="P:amino acid biosynthetic process"/>
    <property type="evidence" value="ECO:0007669"/>
    <property type="project" value="UniProtKB-KW"/>
</dbReference>
<dbReference type="OrthoDB" id="9792692at2"/>
<dbReference type="Pfam" id="PF18317">
    <property type="entry name" value="SDH_C"/>
    <property type="match status" value="1"/>
</dbReference>
<dbReference type="CDD" id="cd00502">
    <property type="entry name" value="DHQase_I"/>
    <property type="match status" value="1"/>
</dbReference>
<dbReference type="STRING" id="454194.PYK22_00266"/>
<evidence type="ECO:0000256" key="8">
    <source>
        <dbReference type="HAMAP-Rule" id="MF_00222"/>
    </source>
</evidence>
<feature type="domain" description="SDH C-terminal" evidence="11">
    <location>
        <begin position="483"/>
        <end position="512"/>
    </location>
</feature>
<dbReference type="GO" id="GO:0004764">
    <property type="term" value="F:shikimate 3-dehydrogenase (NADP+) activity"/>
    <property type="evidence" value="ECO:0007669"/>
    <property type="project" value="UniProtKB-UniRule"/>
</dbReference>
<gene>
    <name evidence="8" type="primary">aroE</name>
    <name evidence="12" type="ORF">PYK22_00266</name>
</gene>
<dbReference type="Gene3D" id="3.20.20.70">
    <property type="entry name" value="Aldolase class I"/>
    <property type="match status" value="1"/>
</dbReference>
<evidence type="ECO:0000256" key="5">
    <source>
        <dbReference type="ARBA" id="ARBA00023002"/>
    </source>
</evidence>
<reference evidence="12 13" key="2">
    <citation type="submission" date="2015-01" db="EMBL/GenBank/DDBJ databases">
        <title>Complete genome sequence of Pyrinomonas methylaliphatogenes type strain K22T.</title>
        <authorList>
            <person name="Lee K.C.Y."/>
            <person name="Power J.F."/>
            <person name="Dunfield P.F."/>
            <person name="Morgan X.C."/>
            <person name="Huttenhower C."/>
            <person name="Stott M.B."/>
        </authorList>
    </citation>
    <scope>NUCLEOTIDE SEQUENCE [LARGE SCALE GENOMIC DNA]</scope>
    <source>
        <strain evidence="12 13">K22</strain>
    </source>
</reference>
<dbReference type="InterPro" id="IPR041121">
    <property type="entry name" value="SDH_C"/>
</dbReference>
<feature type="binding site" evidence="8">
    <location>
        <position position="351"/>
    </location>
    <ligand>
        <name>shikimate</name>
        <dbReference type="ChEBI" id="CHEBI:36208"/>
    </ligand>
</feature>
<name>A0A0B6WSR4_9BACT</name>
<comment type="catalytic activity">
    <reaction evidence="7 8">
        <text>shikimate + NADP(+) = 3-dehydroshikimate + NADPH + H(+)</text>
        <dbReference type="Rhea" id="RHEA:17737"/>
        <dbReference type="ChEBI" id="CHEBI:15378"/>
        <dbReference type="ChEBI" id="CHEBI:16630"/>
        <dbReference type="ChEBI" id="CHEBI:36208"/>
        <dbReference type="ChEBI" id="CHEBI:57783"/>
        <dbReference type="ChEBI" id="CHEBI:58349"/>
        <dbReference type="EC" id="1.1.1.25"/>
    </reaction>
</comment>
<keyword evidence="6 8" id="KW-0057">Aromatic amino acid biosynthesis</keyword>
<dbReference type="InterPro" id="IPR022893">
    <property type="entry name" value="Shikimate_DH_fam"/>
</dbReference>
<feature type="binding site" evidence="8">
    <location>
        <position position="460"/>
    </location>
    <ligand>
        <name>NADP(+)</name>
        <dbReference type="ChEBI" id="CHEBI:58349"/>
    </ligand>
</feature>
<keyword evidence="3 8" id="KW-0028">Amino-acid biosynthesis</keyword>
<dbReference type="GO" id="GO:0009073">
    <property type="term" value="P:aromatic amino acid family biosynthetic process"/>
    <property type="evidence" value="ECO:0007669"/>
    <property type="project" value="UniProtKB-KW"/>
</dbReference>
<dbReference type="InterPro" id="IPR046346">
    <property type="entry name" value="Aminoacid_DH-like_N_sf"/>
</dbReference>
<comment type="subunit">
    <text evidence="8">Homodimer.</text>
</comment>
<dbReference type="Proteomes" id="UP000031518">
    <property type="component" value="Unassembled WGS sequence"/>
</dbReference>
<dbReference type="Gene3D" id="3.40.50.720">
    <property type="entry name" value="NAD(P)-binding Rossmann-like Domain"/>
    <property type="match status" value="1"/>
</dbReference>
<evidence type="ECO:0000256" key="2">
    <source>
        <dbReference type="ARBA" id="ARBA00012962"/>
    </source>
</evidence>
<evidence type="ECO:0000313" key="13">
    <source>
        <dbReference type="Proteomes" id="UP000031518"/>
    </source>
</evidence>
<dbReference type="GO" id="GO:0019632">
    <property type="term" value="P:shikimate metabolic process"/>
    <property type="evidence" value="ECO:0007669"/>
    <property type="project" value="InterPro"/>
</dbReference>
<dbReference type="Pfam" id="PF08501">
    <property type="entry name" value="Shikimate_dh_N"/>
    <property type="match status" value="1"/>
</dbReference>
<dbReference type="InterPro" id="IPR001381">
    <property type="entry name" value="DHquinase_I"/>
</dbReference>
<comment type="function">
    <text evidence="8">Involved in the biosynthesis of the chorismate, which leads to the biosynthesis of aromatic amino acids. Catalyzes the reversible NADPH linked reduction of 3-dehydroshikimate (DHSA) to yield shikimate (SA).</text>
</comment>
<dbReference type="InterPro" id="IPR036291">
    <property type="entry name" value="NAD(P)-bd_dom_sf"/>
</dbReference>
<dbReference type="Gene3D" id="3.40.50.10860">
    <property type="entry name" value="Leucine Dehydrogenase, chain A, domain 1"/>
    <property type="match status" value="1"/>
</dbReference>
<dbReference type="InterPro" id="IPR013785">
    <property type="entry name" value="Aldolase_TIM"/>
</dbReference>
<feature type="active site" description="Proton acceptor" evidence="8">
    <location>
        <position position="315"/>
    </location>
</feature>
<evidence type="ECO:0000259" key="10">
    <source>
        <dbReference type="Pfam" id="PF08501"/>
    </source>
</evidence>
<keyword evidence="5 8" id="KW-0560">Oxidoreductase</keyword>
<feature type="binding site" evidence="8">
    <location>
        <begin position="259"/>
        <end position="261"/>
    </location>
    <ligand>
        <name>shikimate</name>
        <dbReference type="ChEBI" id="CHEBI:36208"/>
    </ligand>
</feature>
<feature type="domain" description="Shikimate dehydrogenase substrate binding N-terminal" evidence="10">
    <location>
        <begin position="251"/>
        <end position="338"/>
    </location>
</feature>
<evidence type="ECO:0000313" key="12">
    <source>
        <dbReference type="EMBL" id="CDM64273.1"/>
    </source>
</evidence>
<keyword evidence="12" id="KW-0456">Lyase</keyword>
<dbReference type="PANTHER" id="PTHR21089:SF1">
    <property type="entry name" value="BIFUNCTIONAL 3-DEHYDROQUINATE DEHYDRATASE_SHIKIMATE DEHYDROGENASE, CHLOROPLASTIC"/>
    <property type="match status" value="1"/>
</dbReference>
<dbReference type="EMBL" id="CBXV010000001">
    <property type="protein sequence ID" value="CDM64273.1"/>
    <property type="molecule type" value="Genomic_DNA"/>
</dbReference>
<dbReference type="HAMAP" id="MF_00222">
    <property type="entry name" value="Shikimate_DH_AroE"/>
    <property type="match status" value="1"/>
</dbReference>
<dbReference type="SUPFAM" id="SSF51569">
    <property type="entry name" value="Aldolase"/>
    <property type="match status" value="1"/>
</dbReference>
<evidence type="ECO:0000256" key="6">
    <source>
        <dbReference type="ARBA" id="ARBA00023141"/>
    </source>
</evidence>
<evidence type="ECO:0000256" key="1">
    <source>
        <dbReference type="ARBA" id="ARBA00004871"/>
    </source>
</evidence>
<protein>
    <recommendedName>
        <fullName evidence="2 8">Shikimate dehydrogenase (NADP(+))</fullName>
        <shortName evidence="8">SDH</shortName>
        <ecNumber evidence="2 8">1.1.1.25</ecNumber>
    </recommendedName>
</protein>
<reference evidence="12 13" key="1">
    <citation type="submission" date="2013-12" db="EMBL/GenBank/DDBJ databases">
        <authorList>
            <person name="Stott M."/>
        </authorList>
    </citation>
    <scope>NUCLEOTIDE SEQUENCE [LARGE SCALE GENOMIC DNA]</scope>
    <source>
        <strain evidence="12 13">K22</strain>
    </source>
</reference>
<evidence type="ECO:0000256" key="4">
    <source>
        <dbReference type="ARBA" id="ARBA00022857"/>
    </source>
</evidence>
<comment type="pathway">
    <text evidence="1 8">Metabolic intermediate biosynthesis; chorismate biosynthesis; chorismate from D-erythrose 4-phosphate and phosphoenolpyruvate: step 4/7.</text>
</comment>
<evidence type="ECO:0000256" key="7">
    <source>
        <dbReference type="ARBA" id="ARBA00049442"/>
    </source>
</evidence>
<dbReference type="AlphaFoldDB" id="A0A0B6WSR4"/>
<evidence type="ECO:0000259" key="11">
    <source>
        <dbReference type="Pfam" id="PF18317"/>
    </source>
</evidence>
<evidence type="ECO:0000256" key="3">
    <source>
        <dbReference type="ARBA" id="ARBA00022605"/>
    </source>
</evidence>
<feature type="binding site" evidence="8">
    <location>
        <position position="311"/>
    </location>
    <ligand>
        <name>shikimate</name>
        <dbReference type="ChEBI" id="CHEBI:36208"/>
    </ligand>
</feature>
<accession>A0A0B6WSR4</accession>
<feature type="binding site" evidence="8">
    <location>
        <position position="490"/>
    </location>
    <ligand>
        <name>shikimate</name>
        <dbReference type="ChEBI" id="CHEBI:36208"/>
    </ligand>
</feature>
<dbReference type="GO" id="GO:0050661">
    <property type="term" value="F:NADP binding"/>
    <property type="evidence" value="ECO:0007669"/>
    <property type="project" value="InterPro"/>
</dbReference>
<dbReference type="SUPFAM" id="SSF53223">
    <property type="entry name" value="Aminoacid dehydrogenase-like, N-terminal domain"/>
    <property type="match status" value="1"/>
</dbReference>
<comment type="caution">
    <text evidence="8">Lacks conserved residue(s) required for the propagation of feature annotation.</text>
</comment>
<dbReference type="NCBIfam" id="TIGR00507">
    <property type="entry name" value="aroE"/>
    <property type="match status" value="1"/>
</dbReference>
<feature type="binding site" evidence="8">
    <location>
        <position position="327"/>
    </location>
    <ligand>
        <name>NADP(+)</name>
        <dbReference type="ChEBI" id="CHEBI:58349"/>
    </ligand>
</feature>
<feature type="binding site" evidence="8">
    <location>
        <position position="336"/>
    </location>
    <ligand>
        <name>shikimate</name>
        <dbReference type="ChEBI" id="CHEBI:36208"/>
    </ligand>
</feature>
<dbReference type="Pfam" id="PF01487">
    <property type="entry name" value="DHquinase_I"/>
    <property type="match status" value="1"/>
</dbReference>
<evidence type="ECO:0000259" key="9">
    <source>
        <dbReference type="Pfam" id="PF01488"/>
    </source>
</evidence>
<comment type="similarity">
    <text evidence="8">Belongs to the shikimate dehydrogenase family.</text>
</comment>
<dbReference type="InterPro" id="IPR013708">
    <property type="entry name" value="Shikimate_DH-bd_N"/>
</dbReference>
<keyword evidence="4 8" id="KW-0521">NADP</keyword>
<dbReference type="InterPro" id="IPR006151">
    <property type="entry name" value="Shikm_DH/Glu-tRNA_Rdtase"/>
</dbReference>
<dbReference type="GO" id="GO:0009423">
    <property type="term" value="P:chorismate biosynthetic process"/>
    <property type="evidence" value="ECO:0007669"/>
    <property type="project" value="UniProtKB-UniRule"/>
</dbReference>
<organism evidence="12 13">
    <name type="scientific">Pyrinomonas methylaliphatogenes</name>
    <dbReference type="NCBI Taxonomy" id="454194"/>
    <lineage>
        <taxon>Bacteria</taxon>
        <taxon>Pseudomonadati</taxon>
        <taxon>Acidobacteriota</taxon>
        <taxon>Blastocatellia</taxon>
        <taxon>Blastocatellales</taxon>
        <taxon>Pyrinomonadaceae</taxon>
        <taxon>Pyrinomonas</taxon>
    </lineage>
</organism>
<dbReference type="PANTHER" id="PTHR21089">
    <property type="entry name" value="SHIKIMATE DEHYDROGENASE"/>
    <property type="match status" value="1"/>
</dbReference>
<proteinExistence type="inferred from homology"/>
<sequence>MDMMSERASGARICVPLCADDFEGAWQLAARAHAVADMFELRLDCFDEFARADRAPVELIQALRPFIRERTRPLILTLRPEEQGGWSHLRAEERARFWRELFARGEAPDFVDLELDLIEGLGHEALDWSRIICSHHEFLESPIDLEALYERMARLPARLLKIAVSVTDAVECLPIFHLLARARRDGRQLIAIAMGFAGVVTRVLGPAHGAFLTYAPLIKEGATAPGQVTAAELRDLYRIDAINRETQIYGIIGSPVAYSISPQIHNRAFASRNMDAVYLPFETRDVESFIRRLVHPRTREVDWRWRGLSVTIPHKSAILNLLDSVDEAARQIGAVNTIVVEEDGLRGYNTDAEGVLAPLREAIDLKGARVAIIGAGGAARAALWAFKREGARVTLFARDLPKAQPVAREFGADLQSLAEARFASFDLVVNATPLGARGANEGRTPATAEQLRGAGIAYDLVYNPSETLFLREARQAGCRTIGGLSMLVAQATRQFELWTGEEAPVDLMLEVATRALEKN</sequence>
<dbReference type="UniPathway" id="UPA00053">
    <property type="reaction ID" value="UER00087"/>
</dbReference>
<dbReference type="InterPro" id="IPR011342">
    <property type="entry name" value="Shikimate_DH"/>
</dbReference>
<dbReference type="Pfam" id="PF01488">
    <property type="entry name" value="Shikimate_DH"/>
    <property type="match status" value="1"/>
</dbReference>
<keyword evidence="13" id="KW-1185">Reference proteome</keyword>
<dbReference type="CDD" id="cd01065">
    <property type="entry name" value="NAD_bind_Shikimate_DH"/>
    <property type="match status" value="1"/>
</dbReference>
<feature type="binding site" evidence="8">
    <location>
        <position position="462"/>
    </location>
    <ligand>
        <name>shikimate</name>
        <dbReference type="ChEBI" id="CHEBI:36208"/>
    </ligand>
</feature>
<feature type="binding site" evidence="8">
    <location>
        <begin position="374"/>
        <end position="378"/>
    </location>
    <ligand>
        <name>NADP(+)</name>
        <dbReference type="ChEBI" id="CHEBI:58349"/>
    </ligand>
</feature>
<dbReference type="GO" id="GO:0003855">
    <property type="term" value="F:3-dehydroquinate dehydratase activity"/>
    <property type="evidence" value="ECO:0007669"/>
    <property type="project" value="InterPro"/>
</dbReference>
<feature type="domain" description="Quinate/shikimate 5-dehydrogenase/glutamyl-tRNA reductase" evidence="9">
    <location>
        <begin position="364"/>
        <end position="432"/>
    </location>
</feature>
<dbReference type="EC" id="1.1.1.25" evidence="2 8"/>
<feature type="binding site" evidence="8">
    <location>
        <position position="483"/>
    </location>
    <ligand>
        <name>NADP(+)</name>
        <dbReference type="ChEBI" id="CHEBI:58349"/>
    </ligand>
</feature>
<dbReference type="SUPFAM" id="SSF51735">
    <property type="entry name" value="NAD(P)-binding Rossmann-fold domains"/>
    <property type="match status" value="1"/>
</dbReference>